<dbReference type="OrthoDB" id="6097485at2759"/>
<evidence type="ECO:0000256" key="2">
    <source>
        <dbReference type="ARBA" id="ARBA00022723"/>
    </source>
</evidence>
<dbReference type="Pfam" id="PF01421">
    <property type="entry name" value="Reprolysin"/>
    <property type="match status" value="1"/>
</dbReference>
<evidence type="ECO:0000256" key="5">
    <source>
        <dbReference type="ARBA" id="ARBA00023049"/>
    </source>
</evidence>
<comment type="caution">
    <text evidence="8">Lacks conserved residue(s) required for the propagation of feature annotation.</text>
</comment>
<keyword evidence="9" id="KW-0732">Signal</keyword>
<evidence type="ECO:0000256" key="4">
    <source>
        <dbReference type="ARBA" id="ARBA00022833"/>
    </source>
</evidence>
<dbReference type="SMART" id="SM00608">
    <property type="entry name" value="ACR"/>
    <property type="match status" value="1"/>
</dbReference>
<keyword evidence="4 8" id="KW-0862">Zinc</keyword>
<feature type="binding site" evidence="8">
    <location>
        <position position="318"/>
    </location>
    <ligand>
        <name>Zn(2+)</name>
        <dbReference type="ChEBI" id="CHEBI:29105"/>
        <note>catalytic</note>
    </ligand>
</feature>
<dbReference type="GO" id="GO:0046872">
    <property type="term" value="F:metal ion binding"/>
    <property type="evidence" value="ECO:0007669"/>
    <property type="project" value="UniProtKB-KW"/>
</dbReference>
<evidence type="ECO:0000256" key="3">
    <source>
        <dbReference type="ARBA" id="ARBA00022801"/>
    </source>
</evidence>
<dbReference type="Gene3D" id="3.40.1620.60">
    <property type="match status" value="1"/>
</dbReference>
<keyword evidence="6" id="KW-1015">Disulfide bond</keyword>
<feature type="chain" id="PRO_5032857024" description="Peptidase M12B domain-containing protein" evidence="9">
    <location>
        <begin position="26"/>
        <end position="537"/>
    </location>
</feature>
<dbReference type="EMBL" id="CAHIKZ030004180">
    <property type="protein sequence ID" value="CAE1308335.1"/>
    <property type="molecule type" value="Genomic_DNA"/>
</dbReference>
<proteinExistence type="predicted"/>
<gene>
    <name evidence="11" type="ORF">SPHA_60249</name>
</gene>
<evidence type="ECO:0000313" key="11">
    <source>
        <dbReference type="EMBL" id="CAE1308335.1"/>
    </source>
</evidence>
<dbReference type="Pfam" id="PF17771">
    <property type="entry name" value="ADAMTS_CR_2"/>
    <property type="match status" value="1"/>
</dbReference>
<dbReference type="SUPFAM" id="SSF55486">
    <property type="entry name" value="Metalloproteases ('zincins'), catalytic domain"/>
    <property type="match status" value="1"/>
</dbReference>
<dbReference type="InterPro" id="IPR024079">
    <property type="entry name" value="MetalloPept_cat_dom_sf"/>
</dbReference>
<dbReference type="InterPro" id="IPR041645">
    <property type="entry name" value="ADAMTS_CR_2"/>
</dbReference>
<dbReference type="GO" id="GO:0006509">
    <property type="term" value="P:membrane protein ectodomain proteolysis"/>
    <property type="evidence" value="ECO:0007669"/>
    <property type="project" value="TreeGrafter"/>
</dbReference>
<feature type="binding site" evidence="8">
    <location>
        <position position="308"/>
    </location>
    <ligand>
        <name>Zn(2+)</name>
        <dbReference type="ChEBI" id="CHEBI:29105"/>
        <note>catalytic</note>
    </ligand>
</feature>
<dbReference type="Gene3D" id="3.40.390.10">
    <property type="entry name" value="Collagenase (Catalytic Domain)"/>
    <property type="match status" value="1"/>
</dbReference>
<dbReference type="AlphaFoldDB" id="A0A812DUT0"/>
<keyword evidence="2 8" id="KW-0479">Metal-binding</keyword>
<evidence type="ECO:0000256" key="6">
    <source>
        <dbReference type="ARBA" id="ARBA00023157"/>
    </source>
</evidence>
<dbReference type="PANTHER" id="PTHR11905:SF159">
    <property type="entry name" value="ADAM METALLOPROTEASE"/>
    <property type="match status" value="1"/>
</dbReference>
<dbReference type="GO" id="GO:0004222">
    <property type="term" value="F:metalloendopeptidase activity"/>
    <property type="evidence" value="ECO:0007669"/>
    <property type="project" value="InterPro"/>
</dbReference>
<comment type="caution">
    <text evidence="11">The sequence shown here is derived from an EMBL/GenBank/DDBJ whole genome shotgun (WGS) entry which is preliminary data.</text>
</comment>
<keyword evidence="12" id="KW-1185">Reference proteome</keyword>
<evidence type="ECO:0000256" key="8">
    <source>
        <dbReference type="PROSITE-ProRule" id="PRU00276"/>
    </source>
</evidence>
<dbReference type="PROSITE" id="PS50215">
    <property type="entry name" value="ADAM_MEPRO"/>
    <property type="match status" value="1"/>
</dbReference>
<name>A0A812DUT0_ACAPH</name>
<keyword evidence="7" id="KW-0325">Glycoprotein</keyword>
<keyword evidence="1" id="KW-0645">Protease</keyword>
<evidence type="ECO:0000256" key="9">
    <source>
        <dbReference type="SAM" id="SignalP"/>
    </source>
</evidence>
<evidence type="ECO:0000256" key="7">
    <source>
        <dbReference type="ARBA" id="ARBA00023180"/>
    </source>
</evidence>
<dbReference type="Proteomes" id="UP000597762">
    <property type="component" value="Unassembled WGS sequence"/>
</dbReference>
<feature type="domain" description="Peptidase M12B" evidence="10">
    <location>
        <begin position="147"/>
        <end position="376"/>
    </location>
</feature>
<reference evidence="11" key="1">
    <citation type="submission" date="2021-01" db="EMBL/GenBank/DDBJ databases">
        <authorList>
            <person name="Li R."/>
            <person name="Bekaert M."/>
        </authorList>
    </citation>
    <scope>NUCLEOTIDE SEQUENCE</scope>
    <source>
        <strain evidence="11">Farmed</strain>
    </source>
</reference>
<organism evidence="11 12">
    <name type="scientific">Acanthosepion pharaonis</name>
    <name type="common">Pharaoh cuttlefish</name>
    <name type="synonym">Sepia pharaonis</name>
    <dbReference type="NCBI Taxonomy" id="158019"/>
    <lineage>
        <taxon>Eukaryota</taxon>
        <taxon>Metazoa</taxon>
        <taxon>Spiralia</taxon>
        <taxon>Lophotrochozoa</taxon>
        <taxon>Mollusca</taxon>
        <taxon>Cephalopoda</taxon>
        <taxon>Coleoidea</taxon>
        <taxon>Decapodiformes</taxon>
        <taxon>Sepiida</taxon>
        <taxon>Sepiina</taxon>
        <taxon>Sepiidae</taxon>
        <taxon>Acanthosepion</taxon>
    </lineage>
</organism>
<evidence type="ECO:0000313" key="12">
    <source>
        <dbReference type="Proteomes" id="UP000597762"/>
    </source>
</evidence>
<dbReference type="InterPro" id="IPR006586">
    <property type="entry name" value="ADAM_Cys-rich"/>
</dbReference>
<keyword evidence="5" id="KW-0482">Metalloprotease</keyword>
<evidence type="ECO:0000259" key="10">
    <source>
        <dbReference type="PROSITE" id="PS50215"/>
    </source>
</evidence>
<dbReference type="PANTHER" id="PTHR11905">
    <property type="entry name" value="ADAM A DISINTEGRIN AND METALLOPROTEASE DOMAIN"/>
    <property type="match status" value="1"/>
</dbReference>
<feature type="binding site" evidence="8">
    <location>
        <position position="312"/>
    </location>
    <ligand>
        <name>Zn(2+)</name>
        <dbReference type="ChEBI" id="CHEBI:29105"/>
        <note>catalytic</note>
    </ligand>
</feature>
<keyword evidence="3" id="KW-0378">Hydrolase</keyword>
<sequence>MHLFWYYSTFLLIFLPKRWPLFSEARELVNAPIEENDKLEDSSPDRILTSPSKYFLVNASQNLRVENQSETFSPEMKLVYNKKPLEKTKKLKEYKEKEEAMEAEQMKKDDYDDDYLLDDDMIIHKRWRKVRKRRSAKTKAIRTFLAANVEVCVIVDYKLYKIFLERTGLDHRRTIGDIKRYFAAIIAMMNERFKGINEPALSIKVMFSNILIAQSVMESSWTERHRTIVNNEEVINATEVMKSISKWISTDRLGKYDHVIIFSGYPMVNTNGDVLKGLAFVGNICDRQMSVSLVNDNGNFQSAGVAAHELGHSLGAHHDGVSDNKDCSALHNYIMSPNEYNDEQTRYNYMYLSKCSIRQIKKVLRSGNAECLFDKPRNIYTYDLRKYPPGRSYSANEQCKMIYGKNSGTCNQTRLLDKMCFTLWCKDPIQTETCRAMGGVRAVPGTKCDTDKMCWRGSCIDEFRRKKPQCLAKSKNCKGRDKNRQYCSRLIKLNPYACQRGEVIKYCCQTCKRCHKRRSRRRRKVRRRRARSRAFSS</sequence>
<protein>
    <recommendedName>
        <fullName evidence="10">Peptidase M12B domain-containing protein</fullName>
    </recommendedName>
</protein>
<feature type="signal peptide" evidence="9">
    <location>
        <begin position="1"/>
        <end position="25"/>
    </location>
</feature>
<accession>A0A812DUT0</accession>
<dbReference type="InterPro" id="IPR001590">
    <property type="entry name" value="Peptidase_M12B"/>
</dbReference>
<evidence type="ECO:0000256" key="1">
    <source>
        <dbReference type="ARBA" id="ARBA00022670"/>
    </source>
</evidence>
<feature type="active site" evidence="8">
    <location>
        <position position="309"/>
    </location>
</feature>